<keyword evidence="4" id="KW-0819">tRNA processing</keyword>
<dbReference type="Proteomes" id="UP000794436">
    <property type="component" value="Unassembled WGS sequence"/>
</dbReference>
<proteinExistence type="inferred from homology"/>
<feature type="region of interest" description="Disordered" evidence="8">
    <location>
        <begin position="344"/>
        <end position="363"/>
    </location>
</feature>
<evidence type="ECO:0000256" key="4">
    <source>
        <dbReference type="ARBA" id="ARBA00022694"/>
    </source>
</evidence>
<evidence type="ECO:0000313" key="9">
    <source>
        <dbReference type="EMBL" id="TMW60647.1"/>
    </source>
</evidence>
<keyword evidence="3 7" id="KW-0853">WD repeat</keyword>
<keyword evidence="2" id="KW-0963">Cytoplasm</keyword>
<keyword evidence="5" id="KW-0677">Repeat</keyword>
<dbReference type="GO" id="GO:0005737">
    <property type="term" value="C:cytoplasm"/>
    <property type="evidence" value="ECO:0007669"/>
    <property type="project" value="UniProtKB-SubCell"/>
</dbReference>
<dbReference type="PROSITE" id="PS50082">
    <property type="entry name" value="WD_REPEATS_2"/>
    <property type="match status" value="2"/>
</dbReference>
<feature type="repeat" description="WD" evidence="7">
    <location>
        <begin position="310"/>
        <end position="344"/>
    </location>
</feature>
<feature type="repeat" description="WD" evidence="7">
    <location>
        <begin position="213"/>
        <end position="244"/>
    </location>
</feature>
<dbReference type="EMBL" id="SPLM01000108">
    <property type="protein sequence ID" value="TMW60647.1"/>
    <property type="molecule type" value="Genomic_DNA"/>
</dbReference>
<dbReference type="InterPro" id="IPR036322">
    <property type="entry name" value="WD40_repeat_dom_sf"/>
</dbReference>
<dbReference type="InterPro" id="IPR001680">
    <property type="entry name" value="WD40_rpt"/>
</dbReference>
<gene>
    <name evidence="9" type="ORF">Poli38472_000689</name>
</gene>
<comment type="caution">
    <text evidence="9">The sequence shown here is derived from an EMBL/GenBank/DDBJ whole genome shotgun (WGS) entry which is preliminary data.</text>
</comment>
<dbReference type="PROSITE" id="PS00678">
    <property type="entry name" value="WD_REPEATS_1"/>
    <property type="match status" value="1"/>
</dbReference>
<evidence type="ECO:0000256" key="5">
    <source>
        <dbReference type="ARBA" id="ARBA00022737"/>
    </source>
</evidence>
<dbReference type="SMART" id="SM00320">
    <property type="entry name" value="WD40"/>
    <property type="match status" value="11"/>
</dbReference>
<reference evidence="9" key="1">
    <citation type="submission" date="2019-03" db="EMBL/GenBank/DDBJ databases">
        <title>Long read genome sequence of the mycoparasitic Pythium oligandrum ATCC 38472 isolated from sugarbeet rhizosphere.</title>
        <authorList>
            <person name="Gaulin E."/>
        </authorList>
    </citation>
    <scope>NUCLEOTIDE SEQUENCE</scope>
    <source>
        <strain evidence="9">ATCC 38472_TT</strain>
    </source>
</reference>
<evidence type="ECO:0000313" key="10">
    <source>
        <dbReference type="Proteomes" id="UP000794436"/>
    </source>
</evidence>
<dbReference type="PANTHER" id="PTHR14344:SF3">
    <property type="entry name" value="WD REPEAT-CONTAINING PROTEIN 6"/>
    <property type="match status" value="1"/>
</dbReference>
<evidence type="ECO:0008006" key="11">
    <source>
        <dbReference type="Google" id="ProtNLM"/>
    </source>
</evidence>
<dbReference type="PROSITE" id="PS50294">
    <property type="entry name" value="WD_REPEATS_REGION"/>
    <property type="match status" value="1"/>
</dbReference>
<dbReference type="InterPro" id="IPR015943">
    <property type="entry name" value="WD40/YVTN_repeat-like_dom_sf"/>
</dbReference>
<keyword evidence="10" id="KW-1185">Reference proteome</keyword>
<evidence type="ECO:0000256" key="8">
    <source>
        <dbReference type="SAM" id="MobiDB-lite"/>
    </source>
</evidence>
<evidence type="ECO:0000256" key="3">
    <source>
        <dbReference type="ARBA" id="ARBA00022574"/>
    </source>
</evidence>
<protein>
    <recommendedName>
        <fullName evidence="11">WD40 repeat-like protein</fullName>
    </recommendedName>
</protein>
<accession>A0A8K1FIC8</accession>
<name>A0A8K1FIC8_PYTOL</name>
<evidence type="ECO:0000256" key="1">
    <source>
        <dbReference type="ARBA" id="ARBA00004496"/>
    </source>
</evidence>
<dbReference type="Gene3D" id="2.130.10.10">
    <property type="entry name" value="YVTN repeat-like/Quinoprotein amine dehydrogenase"/>
    <property type="match status" value="4"/>
</dbReference>
<evidence type="ECO:0000256" key="6">
    <source>
        <dbReference type="ARBA" id="ARBA00038255"/>
    </source>
</evidence>
<dbReference type="InterPro" id="IPR019775">
    <property type="entry name" value="WD40_repeat_CS"/>
</dbReference>
<dbReference type="OrthoDB" id="5594999at2759"/>
<dbReference type="InterPro" id="IPR051973">
    <property type="entry name" value="tRNA_Anticodon_Mtase-Reg"/>
</dbReference>
<evidence type="ECO:0000256" key="7">
    <source>
        <dbReference type="PROSITE-ProRule" id="PRU00221"/>
    </source>
</evidence>
<dbReference type="Pfam" id="PF00400">
    <property type="entry name" value="WD40"/>
    <property type="match status" value="2"/>
</dbReference>
<dbReference type="GO" id="GO:0030488">
    <property type="term" value="P:tRNA methylation"/>
    <property type="evidence" value="ECO:0007669"/>
    <property type="project" value="TreeGrafter"/>
</dbReference>
<comment type="subcellular location">
    <subcellularLocation>
        <location evidence="1">Cytoplasm</location>
    </subcellularLocation>
</comment>
<evidence type="ECO:0000256" key="2">
    <source>
        <dbReference type="ARBA" id="ARBA00022490"/>
    </source>
</evidence>
<organism evidence="9 10">
    <name type="scientific">Pythium oligandrum</name>
    <name type="common">Mycoparasitic fungus</name>
    <dbReference type="NCBI Taxonomy" id="41045"/>
    <lineage>
        <taxon>Eukaryota</taxon>
        <taxon>Sar</taxon>
        <taxon>Stramenopiles</taxon>
        <taxon>Oomycota</taxon>
        <taxon>Peronosporomycetes</taxon>
        <taxon>Pythiales</taxon>
        <taxon>Pythiaceae</taxon>
        <taxon>Pythium</taxon>
    </lineage>
</organism>
<comment type="similarity">
    <text evidence="6">Belongs to the WD repeat WDR6 family.</text>
</comment>
<dbReference type="PANTHER" id="PTHR14344">
    <property type="entry name" value="WD REPEAT PROTEIN"/>
    <property type="match status" value="1"/>
</dbReference>
<dbReference type="AlphaFoldDB" id="A0A8K1FIC8"/>
<sequence length="1086" mass="120103">MAEMTMDAGPACVKHEYIGAVTLLHFSRDGYVLYVGVGSTLYLYETLTGELLASHDVFTRGILHGLDYVSTDSGNFVVVFGQKRVVCLRNIPETPREAREQCTLQRVGKAKVCGDWVFDVQILSDDWDSSSVEFPTVVLGLAHNFIQFWNPNTDEILRSVICTERCILYSLAFHGRSVADLLVASGTVFQQILLWKPSQADDSSNRVDPKQRLHGHNGVIFKLQWSNDAQMLASVSDDRTMQLWAAAVCSKALDTPYESVFRAWGHTARLWDVKFCSQDVLTVSEDAFCKLWDLDGTCVATMQGHQGKHVWRVAVHPAMPLIATGGGDGAVKLWDVEQQTASAHESSLSGPLWLQQPTEGKPSKKTAVSVRDMVVQRIGDDDRVFVGIENGEIMEALLDTAIKADSMASKLFFRVNDLVPSSFQDYRVSSTSISSFALDGQERFLLIGDSMGYAMVVDTVDQSLKAFWKAHPSRILTIVWPQDSQDKTLFTCAADGGVCEWRLTDDSTPQLVGKFRGPAKCATSCLLTIDDEGLQTRTIVCGDGRGNVYGFARSLTDVAMDENVDTQPHFVLKSVHGRDLVTTLLQHKDKRVLYSGGHDGYICTYLVEAGEGNALNLRYVGRDSIKGITTIKHLSWSSQDQLFVFGFYATHAILYNFTAQYRLFNVECGGWRRPHAFATRYRIHEDAIPAHIFVFTPPAAKNGDLHMRIHTTIPTMPAVRSCSLHRQYHGRMTTCARAVGDRLVTAGEDNSVKLHKRQATLSGKWRWECLSTGIAHTTTIRALSAFYVASRQQYIVISGGGKQRLNVWGVHEELDVLEFLIGHDNVNADQDHRILDITTFALPFGADSDRYRLVAACNSEGTIQLLLLDLSASKLTDIGECTSSKKPILSCDSIQTDKKALLAVGSTDGMVNVWNLSTVIQQIVASVSTGSTEGLPTIKEELRTLQPVHQYLAHDMGVNCLCATLKTTAELSSMLIISGGDDQSLNVRQLNVDSLEVVRDFRSVNASGSAIKTVTVTHDASVVYCAGYDQRLSQWRLNVEGTDDMLQWQTAAFTECADIADLDVWEADNKHDDVVVVGQGLQMIKF</sequence>
<dbReference type="SUPFAM" id="SSF50978">
    <property type="entry name" value="WD40 repeat-like"/>
    <property type="match status" value="3"/>
</dbReference>